<accession>A0A0D8XL69</accession>
<evidence type="ECO:0000256" key="3">
    <source>
        <dbReference type="ARBA" id="ARBA00022614"/>
    </source>
</evidence>
<reference evidence="14" key="2">
    <citation type="journal article" date="2016" name="Sci. Rep.">
        <title>Dictyocaulus viviparus genome, variome and transcriptome elucidate lungworm biology and support future intervention.</title>
        <authorList>
            <person name="McNulty S.N."/>
            <person name="Strube C."/>
            <person name="Rosa B.A."/>
            <person name="Martin J.C."/>
            <person name="Tyagi R."/>
            <person name="Choi Y.J."/>
            <person name="Wang Q."/>
            <person name="Hallsworth Pepin K."/>
            <person name="Zhang X."/>
            <person name="Ozersky P."/>
            <person name="Wilson R.K."/>
            <person name="Sternberg P.W."/>
            <person name="Gasser R.B."/>
            <person name="Mitreva M."/>
        </authorList>
    </citation>
    <scope>NUCLEOTIDE SEQUENCE [LARGE SCALE GENOMIC DNA]</scope>
    <source>
        <strain evidence="14">HannoverDv2000</strain>
    </source>
</reference>
<organism evidence="13 14">
    <name type="scientific">Dictyocaulus viviparus</name>
    <name type="common">Bovine lungworm</name>
    <dbReference type="NCBI Taxonomy" id="29172"/>
    <lineage>
        <taxon>Eukaryota</taxon>
        <taxon>Metazoa</taxon>
        <taxon>Ecdysozoa</taxon>
        <taxon>Nematoda</taxon>
        <taxon>Chromadorea</taxon>
        <taxon>Rhabditida</taxon>
        <taxon>Rhabditina</taxon>
        <taxon>Rhabditomorpha</taxon>
        <taxon>Strongyloidea</taxon>
        <taxon>Metastrongylidae</taxon>
        <taxon>Dictyocaulus</taxon>
    </lineage>
</organism>
<evidence type="ECO:0000256" key="8">
    <source>
        <dbReference type="ARBA" id="ARBA00023136"/>
    </source>
</evidence>
<dbReference type="Gene3D" id="3.80.10.10">
    <property type="entry name" value="Ribonuclease Inhibitor"/>
    <property type="match status" value="6"/>
</dbReference>
<evidence type="ECO:0000256" key="10">
    <source>
        <dbReference type="ARBA" id="ARBA00023180"/>
    </source>
</evidence>
<dbReference type="InterPro" id="IPR035897">
    <property type="entry name" value="Toll_tir_struct_dom_sf"/>
</dbReference>
<keyword evidence="4 11" id="KW-0812">Transmembrane</keyword>
<evidence type="ECO:0000259" key="12">
    <source>
        <dbReference type="PROSITE" id="PS50104"/>
    </source>
</evidence>
<reference evidence="13 14" key="1">
    <citation type="submission" date="2013-11" db="EMBL/GenBank/DDBJ databases">
        <title>Draft genome of the bovine lungworm Dictyocaulus viviparus.</title>
        <authorList>
            <person name="Mitreva M."/>
        </authorList>
    </citation>
    <scope>NUCLEOTIDE SEQUENCE [LARGE SCALE GENOMIC DNA]</scope>
    <source>
        <strain evidence="13 14">HannoverDv2000</strain>
    </source>
</reference>
<dbReference type="AlphaFoldDB" id="A0A0D8XL69"/>
<dbReference type="InterPro" id="IPR001611">
    <property type="entry name" value="Leu-rich_rpt"/>
</dbReference>
<dbReference type="OrthoDB" id="2015831at2759"/>
<keyword evidence="10" id="KW-0325">Glycoprotein</keyword>
<dbReference type="GO" id="GO:0007165">
    <property type="term" value="P:signal transduction"/>
    <property type="evidence" value="ECO:0007669"/>
    <property type="project" value="InterPro"/>
</dbReference>
<sequence length="993" mass="111417">MGLTCATLLDGLSSNCLENLSIAQVHVLNVSSNWISTLSFASSCVANQLIIVDFSYNRIENLQQDLHTLPFIRQLSLSNNRLSTLYKKSLYKCSLLQQLELNNNALDVIEDLPETLIHINLANNHLTIIPPPVALLPHLVSLNLSHNSINENSPTACVSDVLESIDLSWNHIKVLPTRLFPYSVSSVTHLHLESNMIADLEPLEFMNYTRLQTLNLASNKIRHLRDGVFAGIYEFSSLLLSNNSIETVGPEVFADLSIGVVDLSYNELAEIPMAIGRLFSLKKINLSHNNIKWAFGFYFFFHGFQFHHFLIFRLDFNYADSGLESLSDTLSQASAVRLLDVSRNSLDFLQWNELPPRLEHLIADSNVISLLGAASRSKLVILNDITIKCIWKAASTFSMKTAMRSLDLSDNRLSQLRMESLVTNGVNSIDLNLKGNSLKCGCELHWMTMTGTLKRRVNVIDKSRTQCTHTINGNVISLDEVEAKDLLCDYTQVCEPECVCCQFGNCDCKAVCPLGCSCFHDASFETNIVRCENLTEQQMQEFTPSAVPMSATHVYISGLKLPILRSHSFLGRPRLEFLHINASGIRGIQSKAFNTLPNLKLLDLSDNRLVRLSGDEFHKTTSVSHLFLNGNRLKSVEKGLTDKLPSLIMMTLHNNELTDISPALASSHVDSLSLSGNAFRCDCSPRFSAPTWIHQNRAKVVDIAQIYCVENITESFRNNDTTVLSAYRPNIGHDIFTMPMDEFLRDFNLSICVPLSSGFFGQEPQNSILTIVFLASCLFLLCAMVFLGISVVRKAQNDMSQRRYKASSSLNCSSTPRSSPLPVPLLNFDAFVSYSKKDEKMVLEQLCRPLEDEEYTLCLLHRDGPTYHSRLHAISDELISQMEASQCLVIILTKNFLESEWKTLQIKTSHQLFAKNRSKRIIAILGDGVDQNLLDEELGQILRKNTCIRQRDHLFWQLLHNAMPTQLSSIPSSGDTNSQIYSDMYGIVPSAVI</sequence>
<dbReference type="Proteomes" id="UP000053766">
    <property type="component" value="Unassembled WGS sequence"/>
</dbReference>
<proteinExistence type="inferred from homology"/>
<evidence type="ECO:0000256" key="9">
    <source>
        <dbReference type="ARBA" id="ARBA00023170"/>
    </source>
</evidence>
<dbReference type="EMBL" id="KN716417">
    <property type="protein sequence ID" value="KJH45275.1"/>
    <property type="molecule type" value="Genomic_DNA"/>
</dbReference>
<evidence type="ECO:0000256" key="1">
    <source>
        <dbReference type="ARBA" id="ARBA00004167"/>
    </source>
</evidence>
<dbReference type="STRING" id="29172.A0A0D8XL69"/>
<feature type="domain" description="TIR" evidence="12">
    <location>
        <begin position="826"/>
        <end position="963"/>
    </location>
</feature>
<evidence type="ECO:0000256" key="4">
    <source>
        <dbReference type="ARBA" id="ARBA00022692"/>
    </source>
</evidence>
<evidence type="ECO:0000256" key="11">
    <source>
        <dbReference type="SAM" id="Phobius"/>
    </source>
</evidence>
<name>A0A0D8XL69_DICVI</name>
<dbReference type="PANTHER" id="PTHR24365:SF541">
    <property type="entry name" value="PROTEIN TOLL-RELATED"/>
    <property type="match status" value="1"/>
</dbReference>
<evidence type="ECO:0000313" key="13">
    <source>
        <dbReference type="EMBL" id="KJH45275.1"/>
    </source>
</evidence>
<dbReference type="InterPro" id="IPR032675">
    <property type="entry name" value="LRR_dom_sf"/>
</dbReference>
<dbReference type="InterPro" id="IPR003591">
    <property type="entry name" value="Leu-rich_rpt_typical-subtyp"/>
</dbReference>
<gene>
    <name evidence="13" type="ORF">DICVIV_08691</name>
</gene>
<evidence type="ECO:0000256" key="5">
    <source>
        <dbReference type="ARBA" id="ARBA00022729"/>
    </source>
</evidence>
<keyword evidence="8 11" id="KW-0472">Membrane</keyword>
<dbReference type="Gene3D" id="3.40.50.10140">
    <property type="entry name" value="Toll/interleukin-1 receptor homology (TIR) domain"/>
    <property type="match status" value="1"/>
</dbReference>
<feature type="transmembrane region" description="Helical" evidence="11">
    <location>
        <begin position="768"/>
        <end position="792"/>
    </location>
</feature>
<dbReference type="PRINTS" id="PR00019">
    <property type="entry name" value="LEURICHRPT"/>
</dbReference>
<keyword evidence="3" id="KW-0433">Leucine-rich repeat</keyword>
<dbReference type="SMART" id="SM00255">
    <property type="entry name" value="TIR"/>
    <property type="match status" value="1"/>
</dbReference>
<comment type="similarity">
    <text evidence="2">Belongs to the Toll-like receptor family.</text>
</comment>
<evidence type="ECO:0000256" key="2">
    <source>
        <dbReference type="ARBA" id="ARBA00009634"/>
    </source>
</evidence>
<dbReference type="SMART" id="SM00369">
    <property type="entry name" value="LRR_TYP"/>
    <property type="match status" value="10"/>
</dbReference>
<dbReference type="GO" id="GO:0038023">
    <property type="term" value="F:signaling receptor activity"/>
    <property type="evidence" value="ECO:0007669"/>
    <property type="project" value="TreeGrafter"/>
</dbReference>
<keyword evidence="9" id="KW-0675">Receptor</keyword>
<comment type="subcellular location">
    <subcellularLocation>
        <location evidence="1">Membrane</location>
        <topology evidence="1">Single-pass membrane protein</topology>
    </subcellularLocation>
</comment>
<dbReference type="Pfam" id="PF13676">
    <property type="entry name" value="TIR_2"/>
    <property type="match status" value="1"/>
</dbReference>
<keyword evidence="5" id="KW-0732">Signal</keyword>
<dbReference type="GO" id="GO:0005886">
    <property type="term" value="C:plasma membrane"/>
    <property type="evidence" value="ECO:0007669"/>
    <property type="project" value="TreeGrafter"/>
</dbReference>
<dbReference type="SUPFAM" id="SSF52058">
    <property type="entry name" value="L domain-like"/>
    <property type="match status" value="3"/>
</dbReference>
<keyword evidence="14" id="KW-1185">Reference proteome</keyword>
<dbReference type="SMART" id="SM00365">
    <property type="entry name" value="LRR_SD22"/>
    <property type="match status" value="4"/>
</dbReference>
<dbReference type="PROSITE" id="PS50104">
    <property type="entry name" value="TIR"/>
    <property type="match status" value="1"/>
</dbReference>
<keyword evidence="7 11" id="KW-1133">Transmembrane helix</keyword>
<protein>
    <submittedName>
        <fullName evidence="13">Leucine Rich repeat-containing domain protein</fullName>
    </submittedName>
</protein>
<dbReference type="Pfam" id="PF13855">
    <property type="entry name" value="LRR_8"/>
    <property type="match status" value="2"/>
</dbReference>
<evidence type="ECO:0000256" key="7">
    <source>
        <dbReference type="ARBA" id="ARBA00022989"/>
    </source>
</evidence>
<dbReference type="PANTHER" id="PTHR24365">
    <property type="entry name" value="TOLL-LIKE RECEPTOR"/>
    <property type="match status" value="1"/>
</dbReference>
<keyword evidence="6" id="KW-0677">Repeat</keyword>
<evidence type="ECO:0000256" key="6">
    <source>
        <dbReference type="ARBA" id="ARBA00022737"/>
    </source>
</evidence>
<dbReference type="PROSITE" id="PS51450">
    <property type="entry name" value="LRR"/>
    <property type="match status" value="3"/>
</dbReference>
<dbReference type="SUPFAM" id="SSF52200">
    <property type="entry name" value="Toll/Interleukin receptor TIR domain"/>
    <property type="match status" value="1"/>
</dbReference>
<evidence type="ECO:0000313" key="14">
    <source>
        <dbReference type="Proteomes" id="UP000053766"/>
    </source>
</evidence>
<dbReference type="InterPro" id="IPR000157">
    <property type="entry name" value="TIR_dom"/>
</dbReference>